<protein>
    <submittedName>
        <fullName evidence="2">TORC_M domain-containing protein</fullName>
    </submittedName>
</protein>
<evidence type="ECO:0000313" key="2">
    <source>
        <dbReference type="WBParaSite" id="RSKR_0000425800.1"/>
    </source>
</evidence>
<organism evidence="1 2">
    <name type="scientific">Rhabditophanes sp. KR3021</name>
    <dbReference type="NCBI Taxonomy" id="114890"/>
    <lineage>
        <taxon>Eukaryota</taxon>
        <taxon>Metazoa</taxon>
        <taxon>Ecdysozoa</taxon>
        <taxon>Nematoda</taxon>
        <taxon>Chromadorea</taxon>
        <taxon>Rhabditida</taxon>
        <taxon>Tylenchina</taxon>
        <taxon>Panagrolaimomorpha</taxon>
        <taxon>Strongyloidoidea</taxon>
        <taxon>Alloionematidae</taxon>
        <taxon>Rhabditophanes</taxon>
    </lineage>
</organism>
<evidence type="ECO:0000313" key="1">
    <source>
        <dbReference type="Proteomes" id="UP000095286"/>
    </source>
</evidence>
<dbReference type="WBParaSite" id="RSKR_0000425800.1">
    <property type="protein sequence ID" value="RSKR_0000425800.1"/>
    <property type="gene ID" value="RSKR_0000425800"/>
</dbReference>
<proteinExistence type="predicted"/>
<reference evidence="2" key="1">
    <citation type="submission" date="2016-11" db="UniProtKB">
        <authorList>
            <consortium name="WormBaseParasite"/>
        </authorList>
    </citation>
    <scope>IDENTIFICATION</scope>
    <source>
        <strain evidence="2">KR3021</strain>
    </source>
</reference>
<sequence length="247" mass="26601">MQMMANSGNSVTVNGFGGGLSNTSSRNTSPIPGPLPFPNIPYDGSIISSPVTSPQYPQHANFSTVSSAVCTPSTGSPISTTHDSPTNAYGNASFSNCATNEHQGHQFPQVMHQQVCNSASMPTQMSIHQQPQINQAQVQVQQQQQQQPVTSSNGYTIYNQNLISPYNGDSYSQSAPNSPANLRDNSNGQIKMWPPRNYSTSPDLIDIPNIVLTGVDGNLDCYQNLDPTLFHLNQSNVTDQTTPSLLN</sequence>
<accession>A0AC35TU47</accession>
<name>A0AC35TU47_9BILA</name>
<dbReference type="Proteomes" id="UP000095286">
    <property type="component" value="Unplaced"/>
</dbReference>